<feature type="compositionally biased region" description="Basic and acidic residues" evidence="1">
    <location>
        <begin position="44"/>
        <end position="54"/>
    </location>
</feature>
<gene>
    <name evidence="2" type="ORF">MHBO_003730</name>
</gene>
<evidence type="ECO:0000313" key="3">
    <source>
        <dbReference type="Proteomes" id="UP001439008"/>
    </source>
</evidence>
<keyword evidence="3" id="KW-1185">Reference proteome</keyword>
<protein>
    <submittedName>
        <fullName evidence="2">Uncharacterized protein</fullName>
    </submittedName>
</protein>
<evidence type="ECO:0000313" key="2">
    <source>
        <dbReference type="EMBL" id="MES1922221.1"/>
    </source>
</evidence>
<accession>A0ABV2ARB4</accession>
<evidence type="ECO:0000256" key="1">
    <source>
        <dbReference type="SAM" id="MobiDB-lite"/>
    </source>
</evidence>
<name>A0ABV2ARB4_9EUKA</name>
<sequence length="112" mass="13239">MIRDKIVFSTSGKIQQLLLRDDELDLRKAIKICQSYEQANKQVQEMKDNKDTKVHKIKTKQPRATKNPKPPAQRFRPRKPNEKHKPSIKRCKFCGQKHPMKKEECPAWGQKM</sequence>
<reference evidence="2 3" key="1">
    <citation type="journal article" date="2024" name="BMC Biol.">
        <title>Comparative genomics of Ascetosporea gives new insight into the evolutionary basis for animal parasitism in Rhizaria.</title>
        <authorList>
            <person name="Hiltunen Thoren M."/>
            <person name="Onut-Brannstrom I."/>
            <person name="Alfjorden A."/>
            <person name="Peckova H."/>
            <person name="Swords F."/>
            <person name="Hooper C."/>
            <person name="Holzer A.S."/>
            <person name="Bass D."/>
            <person name="Burki F."/>
        </authorList>
    </citation>
    <scope>NUCLEOTIDE SEQUENCE [LARGE SCALE GENOMIC DNA]</scope>
    <source>
        <strain evidence="2">20-A016</strain>
    </source>
</reference>
<dbReference type="Proteomes" id="UP001439008">
    <property type="component" value="Unassembled WGS sequence"/>
</dbReference>
<feature type="region of interest" description="Disordered" evidence="1">
    <location>
        <begin position="43"/>
        <end position="89"/>
    </location>
</feature>
<comment type="caution">
    <text evidence="2">The sequence shown here is derived from an EMBL/GenBank/DDBJ whole genome shotgun (WGS) entry which is preliminary data.</text>
</comment>
<dbReference type="EMBL" id="JBDODL010002414">
    <property type="protein sequence ID" value="MES1922221.1"/>
    <property type="molecule type" value="Genomic_DNA"/>
</dbReference>
<proteinExistence type="predicted"/>
<organism evidence="2 3">
    <name type="scientific">Bonamia ostreae</name>
    <dbReference type="NCBI Taxonomy" id="126728"/>
    <lineage>
        <taxon>Eukaryota</taxon>
        <taxon>Sar</taxon>
        <taxon>Rhizaria</taxon>
        <taxon>Endomyxa</taxon>
        <taxon>Ascetosporea</taxon>
        <taxon>Haplosporida</taxon>
        <taxon>Bonamia</taxon>
    </lineage>
</organism>